<dbReference type="InterPro" id="IPR008928">
    <property type="entry name" value="6-hairpin_glycosidase_sf"/>
</dbReference>
<evidence type="ECO:0000256" key="3">
    <source>
        <dbReference type="PIRSR" id="PIRSR610905-1"/>
    </source>
</evidence>
<dbReference type="InterPro" id="IPR012341">
    <property type="entry name" value="6hp_glycosidase-like_sf"/>
</dbReference>
<dbReference type="GO" id="GO:0000272">
    <property type="term" value="P:polysaccharide catabolic process"/>
    <property type="evidence" value="ECO:0007669"/>
    <property type="project" value="TreeGrafter"/>
</dbReference>
<feature type="binding site" evidence="4">
    <location>
        <position position="153"/>
    </location>
    <ligand>
        <name>substrate</name>
    </ligand>
</feature>
<organism evidence="5 6">
    <name type="scientific">Melioribacter roseus (strain DSM 23840 / JCM 17771 / VKM B-2668 / P3M-2)</name>
    <dbReference type="NCBI Taxonomy" id="1191523"/>
    <lineage>
        <taxon>Bacteria</taxon>
        <taxon>Pseudomonadati</taxon>
        <taxon>Ignavibacteriota</taxon>
        <taxon>Ignavibacteria</taxon>
        <taxon>Ignavibacteriales</taxon>
        <taxon>Melioribacteraceae</taxon>
        <taxon>Melioribacter</taxon>
    </lineage>
</organism>
<dbReference type="AlphaFoldDB" id="I6ZU61"/>
<dbReference type="Gene3D" id="1.50.10.10">
    <property type="match status" value="1"/>
</dbReference>
<evidence type="ECO:0000256" key="2">
    <source>
        <dbReference type="ARBA" id="ARBA00038358"/>
    </source>
</evidence>
<dbReference type="PANTHER" id="PTHR36845">
    <property type="entry name" value="HYDROLASE, PUTATIVE (AFU_ORTHOLOGUE AFUA_7G05090)-RELATED"/>
    <property type="match status" value="1"/>
</dbReference>
<feature type="binding site" evidence="4">
    <location>
        <position position="93"/>
    </location>
    <ligand>
        <name>substrate</name>
    </ligand>
</feature>
<dbReference type="STRING" id="1191523.MROS_2319"/>
<dbReference type="InterPro" id="IPR052369">
    <property type="entry name" value="UG_Glycosaminoglycan_Hydrolase"/>
</dbReference>
<evidence type="ECO:0000256" key="4">
    <source>
        <dbReference type="PIRSR" id="PIRSR610905-2"/>
    </source>
</evidence>
<dbReference type="Pfam" id="PF07470">
    <property type="entry name" value="Glyco_hydro_88"/>
    <property type="match status" value="1"/>
</dbReference>
<proteinExistence type="inferred from homology"/>
<gene>
    <name evidence="5" type="ordered locus">MROS_2319</name>
</gene>
<feature type="active site" description="Proton donor" evidence="3">
    <location>
        <position position="93"/>
    </location>
</feature>
<dbReference type="Proteomes" id="UP000009011">
    <property type="component" value="Chromosome"/>
</dbReference>
<sequence>MYDMTGNEEYKVRALRHSDILIKYATLDNTHDLGFIFYNSCVKAYQHTGEIKYRDAAIKAAYMLAKRLNEKGNFIRAWGRLGTDDREGLMIIDTMMNLELLFWAAKETGDYTLYDIAYKHAITCMNENVRKDYSSYHVIEFNPKTGEVIKKRTHQGFGDETTWARGQAWGIYGFAIAYKYTQDERFLNISKKMADYFISKLPADNVPYWDLSLTDSDALKDASAGAIAASGMFLISELTSLKSDYKKYLSEALQIIKSLKDSYLFTKSIRAAEEGILIHTVYHFHNKWGVDESYPAGDFYFIECLKKEYDYNKAEYFIEKTDQRKNI</sequence>
<dbReference type="HOGENOM" id="CLU_027158_1_2_10"/>
<dbReference type="PANTHER" id="PTHR36845:SF1">
    <property type="entry name" value="HYDROLASE, PUTATIVE (AFU_ORTHOLOGUE AFUA_7G05090)-RELATED"/>
    <property type="match status" value="1"/>
</dbReference>
<feature type="active site" description="Nucleophile" evidence="3">
    <location>
        <position position="32"/>
    </location>
</feature>
<feature type="binding site" evidence="4">
    <location>
        <position position="32"/>
    </location>
    <ligand>
        <name>substrate</name>
    </ligand>
</feature>
<keyword evidence="1 5" id="KW-0378">Hydrolase</keyword>
<dbReference type="EMBL" id="CP003557">
    <property type="protein sequence ID" value="AFN75549.1"/>
    <property type="molecule type" value="Genomic_DNA"/>
</dbReference>
<dbReference type="KEGG" id="mro:MROS_2319"/>
<dbReference type="InterPro" id="IPR010905">
    <property type="entry name" value="Glyco_hydro_88"/>
</dbReference>
<evidence type="ECO:0000313" key="5">
    <source>
        <dbReference type="EMBL" id="AFN75549.1"/>
    </source>
</evidence>
<comment type="similarity">
    <text evidence="2">Belongs to the glycosyl hydrolase 88 family.</text>
</comment>
<dbReference type="SUPFAM" id="SSF48208">
    <property type="entry name" value="Six-hairpin glycosidases"/>
    <property type="match status" value="1"/>
</dbReference>
<protein>
    <submittedName>
        <fullName evidence="5">Glycosyl hydrolase family 88</fullName>
    </submittedName>
</protein>
<reference evidence="5 6" key="1">
    <citation type="journal article" date="2013" name="PLoS ONE">
        <title>Genomic analysis of Melioribacter roseus, facultatively anaerobic organotrophic bacterium representing a novel deep lineage within Bacteriodetes/Chlorobi group.</title>
        <authorList>
            <person name="Kadnikov V.V."/>
            <person name="Mardanov A.V."/>
            <person name="Podosokorskaya O.A."/>
            <person name="Gavrilov S.N."/>
            <person name="Kublanov I.V."/>
            <person name="Beletsky A.V."/>
            <person name="Bonch-Osmolovskaya E.A."/>
            <person name="Ravin N.V."/>
        </authorList>
    </citation>
    <scope>NUCLEOTIDE SEQUENCE [LARGE SCALE GENOMIC DNA]</scope>
    <source>
        <strain evidence="6">JCM 17771 / P3M-2</strain>
    </source>
</reference>
<dbReference type="eggNOG" id="COG1331">
    <property type="taxonomic scope" value="Bacteria"/>
</dbReference>
<name>I6ZU61_MELRP</name>
<feature type="binding site" evidence="4">
    <location>
        <position position="169"/>
    </location>
    <ligand>
        <name>substrate</name>
    </ligand>
</feature>
<accession>I6ZU61</accession>
<evidence type="ECO:0000313" key="6">
    <source>
        <dbReference type="Proteomes" id="UP000009011"/>
    </source>
</evidence>
<dbReference type="GO" id="GO:0052757">
    <property type="term" value="F:chondroitin hydrolase activity"/>
    <property type="evidence" value="ECO:0007669"/>
    <property type="project" value="TreeGrafter"/>
</dbReference>
<dbReference type="PATRIC" id="fig|1191523.3.peg.2449"/>
<keyword evidence="6" id="KW-1185">Reference proteome</keyword>
<evidence type="ECO:0000256" key="1">
    <source>
        <dbReference type="ARBA" id="ARBA00022801"/>
    </source>
</evidence>
<feature type="binding site" evidence="4">
    <location>
        <position position="165"/>
    </location>
    <ligand>
        <name>substrate</name>
    </ligand>
</feature>